<keyword evidence="3" id="KW-1185">Reference proteome</keyword>
<name>S9TBL3_9TRYP</name>
<dbReference type="PANTHER" id="PTHR11188:SF17">
    <property type="entry name" value="FI21816P1"/>
    <property type="match status" value="1"/>
</dbReference>
<dbReference type="SUPFAM" id="SSF81296">
    <property type="entry name" value="E set domains"/>
    <property type="match status" value="1"/>
</dbReference>
<dbReference type="Proteomes" id="UP000015354">
    <property type="component" value="Unassembled WGS sequence"/>
</dbReference>
<evidence type="ECO:0000259" key="1">
    <source>
        <dbReference type="Pfam" id="PF00339"/>
    </source>
</evidence>
<comment type="caution">
    <text evidence="2">The sequence shown here is derived from an EMBL/GenBank/DDBJ whole genome shotgun (WGS) entry which is preliminary data.</text>
</comment>
<dbReference type="GO" id="GO:0015031">
    <property type="term" value="P:protein transport"/>
    <property type="evidence" value="ECO:0007669"/>
    <property type="project" value="TreeGrafter"/>
</dbReference>
<proteinExistence type="predicted"/>
<organism evidence="2 3">
    <name type="scientific">Strigomonas culicis</name>
    <dbReference type="NCBI Taxonomy" id="28005"/>
    <lineage>
        <taxon>Eukaryota</taxon>
        <taxon>Discoba</taxon>
        <taxon>Euglenozoa</taxon>
        <taxon>Kinetoplastea</taxon>
        <taxon>Metakinetoplastina</taxon>
        <taxon>Trypanosomatida</taxon>
        <taxon>Trypanosomatidae</taxon>
        <taxon>Strigomonadinae</taxon>
        <taxon>Strigomonas</taxon>
    </lineage>
</organism>
<dbReference type="PANTHER" id="PTHR11188">
    <property type="entry name" value="ARRESTIN DOMAIN CONTAINING PROTEIN"/>
    <property type="match status" value="1"/>
</dbReference>
<gene>
    <name evidence="2" type="ORF">STCU_12045</name>
</gene>
<accession>S9TBL3</accession>
<dbReference type="EMBL" id="ATMH01012109">
    <property type="protein sequence ID" value="EPY15412.1"/>
    <property type="molecule type" value="Genomic_DNA"/>
</dbReference>
<dbReference type="InterPro" id="IPR014752">
    <property type="entry name" value="Arrestin-like_C"/>
</dbReference>
<dbReference type="Pfam" id="PF00339">
    <property type="entry name" value="Arrestin_N"/>
    <property type="match status" value="1"/>
</dbReference>
<dbReference type="InterPro" id="IPR050357">
    <property type="entry name" value="Arrestin_domain-protein"/>
</dbReference>
<dbReference type="OrthoDB" id="260919at2759"/>
<reference evidence="2 3" key="1">
    <citation type="journal article" date="2013" name="PLoS ONE">
        <title>Predicting the Proteins of Angomonas deanei, Strigomonas culicis and Their Respective Endosymbionts Reveals New Aspects of the Trypanosomatidae Family.</title>
        <authorList>
            <person name="Motta M.C."/>
            <person name="Martins A.C."/>
            <person name="de Souza S.S."/>
            <person name="Catta-Preta C.M."/>
            <person name="Silva R."/>
            <person name="Klein C.C."/>
            <person name="de Almeida L.G."/>
            <person name="de Lima Cunha O."/>
            <person name="Ciapina L.P."/>
            <person name="Brocchi M."/>
            <person name="Colabardini A.C."/>
            <person name="de Araujo Lima B."/>
            <person name="Machado C.R."/>
            <person name="de Almeida Soares C.M."/>
            <person name="Probst C.M."/>
            <person name="de Menezes C.B."/>
            <person name="Thompson C.E."/>
            <person name="Bartholomeu D.C."/>
            <person name="Gradia D.F."/>
            <person name="Pavoni D.P."/>
            <person name="Grisard E.C."/>
            <person name="Fantinatti-Garboggini F."/>
            <person name="Marchini F.K."/>
            <person name="Rodrigues-Luiz G.F."/>
            <person name="Wagner G."/>
            <person name="Goldman G.H."/>
            <person name="Fietto J.L."/>
            <person name="Elias M.C."/>
            <person name="Goldman M.H."/>
            <person name="Sagot M.F."/>
            <person name="Pereira M."/>
            <person name="Stoco P.H."/>
            <person name="de Mendonca-Neto R.P."/>
            <person name="Teixeira S.M."/>
            <person name="Maciel T.E."/>
            <person name="de Oliveira Mendes T.A."/>
            <person name="Urmenyi T.P."/>
            <person name="de Souza W."/>
            <person name="Schenkman S."/>
            <person name="de Vasconcelos A.T."/>
        </authorList>
    </citation>
    <scope>NUCLEOTIDE SEQUENCE [LARGE SCALE GENOMIC DNA]</scope>
</reference>
<evidence type="ECO:0000313" key="3">
    <source>
        <dbReference type="Proteomes" id="UP000015354"/>
    </source>
</evidence>
<evidence type="ECO:0000313" key="2">
    <source>
        <dbReference type="EMBL" id="EPY15412.1"/>
    </source>
</evidence>
<dbReference type="GO" id="GO:0005737">
    <property type="term" value="C:cytoplasm"/>
    <property type="evidence" value="ECO:0007669"/>
    <property type="project" value="TreeGrafter"/>
</dbReference>
<feature type="domain" description="Arrestin-like N-terminal" evidence="1">
    <location>
        <begin position="11"/>
        <end position="147"/>
    </location>
</feature>
<dbReference type="InterPro" id="IPR014756">
    <property type="entry name" value="Ig_E-set"/>
</dbReference>
<protein>
    <recommendedName>
        <fullName evidence="1">Arrestin-like N-terminal domain-containing protein</fullName>
    </recommendedName>
</protein>
<dbReference type="Gene3D" id="2.60.40.640">
    <property type="match status" value="1"/>
</dbReference>
<sequence>MVFLLTRDRVQITLKLPKFSYIPGETVSGTLVLEVLAKLPITAVRIQLEAKEKVSVKEGRHQYKDEFVHFQKLITCFGHSKVSGRKSGAELDVGTYTYPFSITLPTSVPPCYHCTVNGSRGDLVYALVSTIVIPSSLDAQRKWCIVVRATAPEQQVLDRLQTAARLTNKYLTVVKAAGPTAAASAARTRAPPSSR</sequence>
<dbReference type="AlphaFoldDB" id="S9TBL3"/>
<dbReference type="InterPro" id="IPR011021">
    <property type="entry name" value="Arrestin-like_N"/>
</dbReference>